<proteinExistence type="predicted"/>
<dbReference type="GeneID" id="14911117"/>
<dbReference type="RefSeq" id="XP_004040221.1">
    <property type="nucleotide sequence ID" value="XM_004040173.1"/>
</dbReference>
<protein>
    <submittedName>
        <fullName evidence="1">Uncharacterized protein</fullName>
    </submittedName>
</protein>
<dbReference type="Proteomes" id="UP000008983">
    <property type="component" value="Unassembled WGS sequence"/>
</dbReference>
<dbReference type="eggNOG" id="KOG3525">
    <property type="taxonomic scope" value="Eukaryota"/>
</dbReference>
<dbReference type="EMBL" id="GL983039">
    <property type="protein sequence ID" value="EGR34917.1"/>
    <property type="molecule type" value="Genomic_DNA"/>
</dbReference>
<evidence type="ECO:0000313" key="2">
    <source>
        <dbReference type="Proteomes" id="UP000008983"/>
    </source>
</evidence>
<gene>
    <name evidence="1" type="ORF">IMG5_000010</name>
</gene>
<organism evidence="1 2">
    <name type="scientific">Ichthyophthirius multifiliis</name>
    <name type="common">White spot disease agent</name>
    <name type="synonym">Ich</name>
    <dbReference type="NCBI Taxonomy" id="5932"/>
    <lineage>
        <taxon>Eukaryota</taxon>
        <taxon>Sar</taxon>
        <taxon>Alveolata</taxon>
        <taxon>Ciliophora</taxon>
        <taxon>Intramacronucleata</taxon>
        <taxon>Oligohymenophorea</taxon>
        <taxon>Hymenostomatida</taxon>
        <taxon>Ophryoglenina</taxon>
        <taxon>Ichthyophthirius</taxon>
    </lineage>
</organism>
<name>G0QIN8_ICHMU</name>
<evidence type="ECO:0000313" key="1">
    <source>
        <dbReference type="EMBL" id="EGR34917.1"/>
    </source>
</evidence>
<sequence length="516" mass="61019">MKVNTTQNIQITVSLKSDPTITEQIVFPIQVLSDVHSVQILGGNRQQQFSQSFNLEGKVDDPNLSPNEKISLKETNYGINIKWQCINMIIGDDCRDSQNNLIISDVTQNLQITIQQKTLQPFQQYQFILSGTKDGITVFDQIIISIIDNDFPSVQSNISINNSQNRINLNQEIFIQFYSEEVTNVDNLIITGVIFYQNQQKNIITLGYNQFIFQVWELFFDFLDQKQNEFELKFSIRNINYIVPTLISYTLYANIPPQQCIFDQTTDYKVRNLQDKITLQINECNDANQPLSYSFYFYKNQEQYDNEILNAQQHINRNLLSDFSLKNNIETVLPFGVSLIMGVIQDSKGGIRNITQQITVSQYDQDSSSYYKFINSWFVQTKQKQQNENKVIQYNMIIQDIINHKNILQLDSNTQFIQLYINILNEIQYQQTFFINQMTLLNIFYRHNQHQIKYLINFSIKWHLHQDLIEFSNLLNLFNKQQSINKYLLRKQQFLTQHNILIIFNRLKFLYYKHNQ</sequence>
<dbReference type="PANTHER" id="PTHR15332:SF175">
    <property type="entry name" value="PROPROTEIN CONVERTASE SUBTILISIN_KEXIN TYPE 5-LIKE"/>
    <property type="match status" value="1"/>
</dbReference>
<dbReference type="OMA" id="VEFSENY"/>
<accession>G0QIN8</accession>
<reference evidence="1 2" key="1">
    <citation type="submission" date="2011-07" db="EMBL/GenBank/DDBJ databases">
        <authorList>
            <person name="Coyne R."/>
            <person name="Brami D."/>
            <person name="Johnson J."/>
            <person name="Hostetler J."/>
            <person name="Hannick L."/>
            <person name="Clark T."/>
            <person name="Cassidy-Hanley D."/>
            <person name="Inman J."/>
        </authorList>
    </citation>
    <scope>NUCLEOTIDE SEQUENCE [LARGE SCALE GENOMIC DNA]</scope>
    <source>
        <strain evidence="1 2">G5</strain>
    </source>
</reference>
<keyword evidence="2" id="KW-1185">Reference proteome</keyword>
<feature type="non-terminal residue" evidence="1">
    <location>
        <position position="516"/>
    </location>
</feature>
<dbReference type="InParanoid" id="G0QIN8"/>
<dbReference type="AlphaFoldDB" id="G0QIN8"/>
<dbReference type="PANTHER" id="PTHR15332">
    <property type="entry name" value="PROPROTEIN CONVERTASE SUBTILISIN_KEXIN TYPE 5-LIKE"/>
    <property type="match status" value="1"/>
</dbReference>